<feature type="domain" description="TPM" evidence="1">
    <location>
        <begin position="7"/>
        <end position="123"/>
    </location>
</feature>
<reference evidence="2 3" key="1">
    <citation type="journal article" date="2019" name="Nat. Microbiol.">
        <title>Mediterranean grassland soil C-N compound turnover is dependent on rainfall and depth, and is mediated by genomically divergent microorganisms.</title>
        <authorList>
            <person name="Diamond S."/>
            <person name="Andeer P.F."/>
            <person name="Li Z."/>
            <person name="Crits-Christoph A."/>
            <person name="Burstein D."/>
            <person name="Anantharaman K."/>
            <person name="Lane K.R."/>
            <person name="Thomas B.C."/>
            <person name="Pan C."/>
            <person name="Northen T.R."/>
            <person name="Banfield J.F."/>
        </authorList>
    </citation>
    <scope>NUCLEOTIDE SEQUENCE [LARGE SCALE GENOMIC DNA]</scope>
    <source>
        <strain evidence="2">NP_7</strain>
    </source>
</reference>
<dbReference type="InterPro" id="IPR007621">
    <property type="entry name" value="TPM_dom"/>
</dbReference>
<evidence type="ECO:0000259" key="1">
    <source>
        <dbReference type="Pfam" id="PF04536"/>
    </source>
</evidence>
<protein>
    <submittedName>
        <fullName evidence="2">TPM domain-containing protein</fullName>
    </submittedName>
</protein>
<evidence type="ECO:0000313" key="3">
    <source>
        <dbReference type="Proteomes" id="UP000320048"/>
    </source>
</evidence>
<comment type="caution">
    <text evidence="2">The sequence shown here is derived from an EMBL/GenBank/DDBJ whole genome shotgun (WGS) entry which is preliminary data.</text>
</comment>
<dbReference type="PANTHER" id="PTHR30373">
    <property type="entry name" value="UPF0603 PROTEIN YGCG"/>
    <property type="match status" value="1"/>
</dbReference>
<dbReference type="Gene3D" id="3.10.310.50">
    <property type="match status" value="1"/>
</dbReference>
<accession>A0A537J740</accession>
<organism evidence="2 3">
    <name type="scientific">Candidatus Segetimicrobium genomatis</name>
    <dbReference type="NCBI Taxonomy" id="2569760"/>
    <lineage>
        <taxon>Bacteria</taxon>
        <taxon>Bacillati</taxon>
        <taxon>Candidatus Sysuimicrobiota</taxon>
        <taxon>Candidatus Sysuimicrobiia</taxon>
        <taxon>Candidatus Sysuimicrobiales</taxon>
        <taxon>Candidatus Segetimicrobiaceae</taxon>
        <taxon>Candidatus Segetimicrobium</taxon>
    </lineage>
</organism>
<gene>
    <name evidence="2" type="ORF">E6H04_11640</name>
</gene>
<evidence type="ECO:0000313" key="2">
    <source>
        <dbReference type="EMBL" id="TMI78876.1"/>
    </source>
</evidence>
<name>A0A537J740_9BACT</name>
<dbReference type="Pfam" id="PF04536">
    <property type="entry name" value="TPM_phosphatase"/>
    <property type="match status" value="1"/>
</dbReference>
<proteinExistence type="predicted"/>
<dbReference type="Proteomes" id="UP000320048">
    <property type="component" value="Unassembled WGS sequence"/>
</dbReference>
<dbReference type="EMBL" id="VBAO01000335">
    <property type="protein sequence ID" value="TMI78876.1"/>
    <property type="molecule type" value="Genomic_DNA"/>
</dbReference>
<dbReference type="PANTHER" id="PTHR30373:SF2">
    <property type="entry name" value="UPF0603 PROTEIN YGCG"/>
    <property type="match status" value="1"/>
</dbReference>
<sequence length="135" mass="14861">MATKVHKLLSHGEKVRLRRLVEDVERETGAEVATLLVPHVDDVEAFATAYFNHLGIGKRERHSGVLILVVVDRRRVRIEVGRGLEPVVTQEAAQRIIHEVMAPAFRSGRYGEGVIRGVEAVGALIRAAEARAGRA</sequence>
<dbReference type="AlphaFoldDB" id="A0A537J740"/>